<dbReference type="EMBL" id="JANBPG010000991">
    <property type="protein sequence ID" value="KAJ1892464.1"/>
    <property type="molecule type" value="Genomic_DNA"/>
</dbReference>
<reference evidence="1" key="1">
    <citation type="submission" date="2022-07" db="EMBL/GenBank/DDBJ databases">
        <title>Phylogenomic reconstructions and comparative analyses of Kickxellomycotina fungi.</title>
        <authorList>
            <person name="Reynolds N.K."/>
            <person name="Stajich J.E."/>
            <person name="Barry K."/>
            <person name="Grigoriev I.V."/>
            <person name="Crous P."/>
            <person name="Smith M.E."/>
        </authorList>
    </citation>
    <scope>NUCLEOTIDE SEQUENCE</scope>
    <source>
        <strain evidence="1">Benny 63K</strain>
    </source>
</reference>
<gene>
    <name evidence="1" type="ORF">LPJ66_006324</name>
</gene>
<protein>
    <submittedName>
        <fullName evidence="1">Uncharacterized protein</fullName>
    </submittedName>
</protein>
<evidence type="ECO:0000313" key="2">
    <source>
        <dbReference type="Proteomes" id="UP001150581"/>
    </source>
</evidence>
<sequence length="403" mass="43575">MSTRNINVVVVGVSVAGLKVAKTIAALSKQGFPNLSVTAIDKNEYFYHAIAAPRATVDLEFGKKLFFPLADILQEFELNPAEPKHRFIQTTLTSINNAQKTIKLSNGQTVAFDYLVLATGAKNKSPAHYEGATVTEAHRNMEETFESIKKAKDILIIGGGAVGIEIAGEIAAAYKDKKITLVHSAERLLPLNFKHGISNGAVDKLQRLGVEVVLNEKIKMPEDVLFNCRVRPLTLTGTSGREYASDLQILATGTTVHTEYMESLEGELGEHLRNDWGGIKVRKTLQANSKSLPNIFVPGDCNALPAGYKFAYLVGAMSTVVATNIIAMINAGFDEDSTKKPTLVEYTGGPMNIMFVPIGPNLGVAQIMGIAFGKSFMGNVLAGFKSKDYFYAKIAAEVTDAVK</sequence>
<proteinExistence type="predicted"/>
<organism evidence="1 2">
    <name type="scientific">Kickxella alabastrina</name>
    <dbReference type="NCBI Taxonomy" id="61397"/>
    <lineage>
        <taxon>Eukaryota</taxon>
        <taxon>Fungi</taxon>
        <taxon>Fungi incertae sedis</taxon>
        <taxon>Zoopagomycota</taxon>
        <taxon>Kickxellomycotina</taxon>
        <taxon>Kickxellomycetes</taxon>
        <taxon>Kickxellales</taxon>
        <taxon>Kickxellaceae</taxon>
        <taxon>Kickxella</taxon>
    </lineage>
</organism>
<dbReference type="Proteomes" id="UP001150581">
    <property type="component" value="Unassembled WGS sequence"/>
</dbReference>
<comment type="caution">
    <text evidence="1">The sequence shown here is derived from an EMBL/GenBank/DDBJ whole genome shotgun (WGS) entry which is preliminary data.</text>
</comment>
<name>A0ACC1IEC2_9FUNG</name>
<evidence type="ECO:0000313" key="1">
    <source>
        <dbReference type="EMBL" id="KAJ1892464.1"/>
    </source>
</evidence>
<keyword evidence="2" id="KW-1185">Reference proteome</keyword>
<accession>A0ACC1IEC2</accession>